<name>A0AAE7WF91_9CAUD</name>
<dbReference type="EMBL" id="MZ348422">
    <property type="protein sequence ID" value="QYN80009.1"/>
    <property type="molecule type" value="Genomic_DNA"/>
</dbReference>
<reference evidence="1" key="1">
    <citation type="journal article" date="2021" name="Viruses">
        <title>Novel Viruses That Lyse Plant and Human Strains of Kosakonia cowanii.</title>
        <authorList>
            <person name="Petrzik K."/>
            <person name="Brazdova S."/>
            <person name="Krawczyk K."/>
        </authorList>
    </citation>
    <scope>NUCLEOTIDE SEQUENCE</scope>
</reference>
<dbReference type="GeneID" id="77953186"/>
<organism evidence="1 2">
    <name type="scientific">Kosakonia phage Kc263</name>
    <dbReference type="NCBI Taxonomy" id="2863194"/>
    <lineage>
        <taxon>Viruses</taxon>
        <taxon>Duplodnaviria</taxon>
        <taxon>Heunggongvirae</taxon>
        <taxon>Uroviricota</taxon>
        <taxon>Caudoviricetes</taxon>
        <taxon>Chimalliviridae</taxon>
        <taxon>Branisovskavirus</taxon>
        <taxon>Branisovskavirus Kc263</taxon>
    </lineage>
</organism>
<dbReference type="Proteomes" id="UP000828443">
    <property type="component" value="Segment"/>
</dbReference>
<protein>
    <submittedName>
        <fullName evidence="1">Uncharacterized protein</fullName>
    </submittedName>
</protein>
<keyword evidence="2" id="KW-1185">Reference proteome</keyword>
<sequence length="128" mass="15120">MNMGMEKQEILTFSYKNKKILTAVDTDPCHFNDMIAYMVSERLLEGPTAPLEFDNQMLAYMVSCLGELDKPSALIIYEEMRKRVTEISEDPIYYSLLVSGEFYLKYDYEFNADFTRIRLYVNAEFDWE</sequence>
<dbReference type="KEGG" id="vg:77953186"/>
<dbReference type="RefSeq" id="YP_010676821.1">
    <property type="nucleotide sequence ID" value="NC_071015.1"/>
</dbReference>
<proteinExistence type="predicted"/>
<evidence type="ECO:0000313" key="2">
    <source>
        <dbReference type="Proteomes" id="UP000828443"/>
    </source>
</evidence>
<evidence type="ECO:0000313" key="1">
    <source>
        <dbReference type="EMBL" id="QYN80009.1"/>
    </source>
</evidence>
<accession>A0AAE7WF91</accession>